<dbReference type="Proteomes" id="UP000006753">
    <property type="component" value="Unassembled WGS sequence"/>
</dbReference>
<dbReference type="Pfam" id="PF19287">
    <property type="entry name" value="DUF5910"/>
    <property type="match status" value="1"/>
</dbReference>
<dbReference type="InParanoid" id="K1X0T0"/>
<evidence type="ECO:0000313" key="3">
    <source>
        <dbReference type="Proteomes" id="UP000006753"/>
    </source>
</evidence>
<feature type="signal peptide" evidence="1">
    <location>
        <begin position="1"/>
        <end position="24"/>
    </location>
</feature>
<gene>
    <name evidence="2" type="ORF">MBM_03043</name>
</gene>
<dbReference type="AlphaFoldDB" id="K1X0T0"/>
<name>K1X0T0_MARBU</name>
<protein>
    <submittedName>
        <fullName evidence="2">Uncharacterized protein</fullName>
    </submittedName>
</protein>
<dbReference type="EMBL" id="JH921432">
    <property type="protein sequence ID" value="EKD18801.1"/>
    <property type="molecule type" value="Genomic_DNA"/>
</dbReference>
<reference evidence="2 3" key="1">
    <citation type="journal article" date="2012" name="BMC Genomics">
        <title>Sequencing the genome of Marssonina brunnea reveals fungus-poplar co-evolution.</title>
        <authorList>
            <person name="Zhu S."/>
            <person name="Cao Y.-Z."/>
            <person name="Jiang C."/>
            <person name="Tan B.-Y."/>
            <person name="Wang Z."/>
            <person name="Feng S."/>
            <person name="Zhang L."/>
            <person name="Su X.-H."/>
            <person name="Brejova B."/>
            <person name="Vinar T."/>
            <person name="Xu M."/>
            <person name="Wang M.-X."/>
            <person name="Zhang S.-G."/>
            <person name="Huang M.-R."/>
            <person name="Wu R."/>
            <person name="Zhou Y."/>
        </authorList>
    </citation>
    <scope>NUCLEOTIDE SEQUENCE [LARGE SCALE GENOMIC DNA]</scope>
    <source>
        <strain evidence="2 3">MB_m1</strain>
    </source>
</reference>
<keyword evidence="3" id="KW-1185">Reference proteome</keyword>
<feature type="chain" id="PRO_5003853244" evidence="1">
    <location>
        <begin position="25"/>
        <end position="218"/>
    </location>
</feature>
<dbReference type="GeneID" id="18758978"/>
<evidence type="ECO:0000313" key="2">
    <source>
        <dbReference type="EMBL" id="EKD18801.1"/>
    </source>
</evidence>
<evidence type="ECO:0000256" key="1">
    <source>
        <dbReference type="SAM" id="SignalP"/>
    </source>
</evidence>
<dbReference type="eggNOG" id="ENOG502SUI0">
    <property type="taxonomic scope" value="Eukaryota"/>
</dbReference>
<organism evidence="2 3">
    <name type="scientific">Marssonina brunnea f. sp. multigermtubi (strain MB_m1)</name>
    <name type="common">Marssonina leaf spot fungus</name>
    <dbReference type="NCBI Taxonomy" id="1072389"/>
    <lineage>
        <taxon>Eukaryota</taxon>
        <taxon>Fungi</taxon>
        <taxon>Dikarya</taxon>
        <taxon>Ascomycota</taxon>
        <taxon>Pezizomycotina</taxon>
        <taxon>Leotiomycetes</taxon>
        <taxon>Helotiales</taxon>
        <taxon>Drepanopezizaceae</taxon>
        <taxon>Drepanopeziza</taxon>
    </lineage>
</organism>
<proteinExistence type="predicted"/>
<dbReference type="HOGENOM" id="CLU_091777_0_1_1"/>
<keyword evidence="1" id="KW-0732">Signal</keyword>
<dbReference type="OrthoDB" id="4540223at2759"/>
<sequence>MMLRSTFTFATLLALSFLFNEAHGFWFGKMVIGYATVSKEEAEKINEHNKLYEHDKLHVTESASPTQLGPGVYMVNKPDIWKGEGGSWYCAIKASKWQMKKIRKAYIPRSLLKLESGVSRRIFLWNQDETVIVNYMSSELWMRKPQKALRFSWVRRGYWEMQMLIPTDVVKKDKLDLWAKCFESEDELVRFSGDIINWAGTWGIKGDRGRPTLGAFRR</sequence>
<dbReference type="KEGG" id="mbe:MBM_03043"/>
<dbReference type="InterPro" id="IPR045564">
    <property type="entry name" value="DUF5910"/>
</dbReference>
<accession>K1X0T0</accession>